<accession>A0A9X1PRR1</accession>
<dbReference type="InterPro" id="IPR042099">
    <property type="entry name" value="ANL_N_sf"/>
</dbReference>
<comment type="caution">
    <text evidence="7">The sequence shown here is derived from an EMBL/GenBank/DDBJ whole genome shotgun (WGS) entry which is preliminary data.</text>
</comment>
<evidence type="ECO:0000256" key="4">
    <source>
        <dbReference type="ARBA" id="ARBA00022840"/>
    </source>
</evidence>
<dbReference type="PANTHER" id="PTHR43605:SF10">
    <property type="entry name" value="ACYL-COA SYNTHETASE MEDIUM CHAIN FAMILY MEMBER 3"/>
    <property type="match status" value="1"/>
</dbReference>
<evidence type="ECO:0000256" key="2">
    <source>
        <dbReference type="ARBA" id="ARBA00022598"/>
    </source>
</evidence>
<comment type="similarity">
    <text evidence="1">Belongs to the ATP-dependent AMP-binding enzyme family.</text>
</comment>
<dbReference type="Gene3D" id="3.30.300.30">
    <property type="match status" value="1"/>
</dbReference>
<organism evidence="7 8">
    <name type="scientific">Streptomyces muensis</name>
    <dbReference type="NCBI Taxonomy" id="1077944"/>
    <lineage>
        <taxon>Bacteria</taxon>
        <taxon>Bacillati</taxon>
        <taxon>Actinomycetota</taxon>
        <taxon>Actinomycetes</taxon>
        <taxon>Kitasatosporales</taxon>
        <taxon>Streptomycetaceae</taxon>
        <taxon>Streptomyces</taxon>
    </lineage>
</organism>
<protein>
    <submittedName>
        <fullName evidence="7">AMP-binding protein</fullName>
    </submittedName>
</protein>
<keyword evidence="3" id="KW-0547">Nucleotide-binding</keyword>
<dbReference type="GO" id="GO:0006637">
    <property type="term" value="P:acyl-CoA metabolic process"/>
    <property type="evidence" value="ECO:0007669"/>
    <property type="project" value="TreeGrafter"/>
</dbReference>
<evidence type="ECO:0000313" key="8">
    <source>
        <dbReference type="Proteomes" id="UP001139384"/>
    </source>
</evidence>
<dbReference type="InterPro" id="IPR025110">
    <property type="entry name" value="AMP-bd_C"/>
</dbReference>
<feature type="domain" description="AMP-dependent synthetase/ligase" evidence="5">
    <location>
        <begin position="55"/>
        <end position="372"/>
    </location>
</feature>
<sequence>MTDRTIDPQDGKTLPTTPLTAPARWLDVPEVSAEVAALRARFTAPGLSVASVLCDEHPRDKTAFFLVDSEVRVRRLTFGELADESRRLATALRRRGIGRGDRVGVLMSKRRELPIVLLALWRLGAVHVPLFTAFAAPAVSVRVLDAGAKLIVTEPDQRQKVDGLGIPVLEAGDEISGLVASHDPIEESVAVGPDGLFIQLYTSGTTGTPKGVGVPGQAIGAFISYMQYGLQLLDTDTFWNAADPGWAYGLYFGIVGPLATGCPNVLLSAGFSVELTAKVVTTLGVSNFAAAPTVYRALKNAGVTFGHSPIRVASSAGEPLTPDVTAWAPSALGTAVMDHFGQTEQGMVIVNAWDPRLRGEVRAGSMGQALPGFVAGTVGQAIALSVEQSPLMWFTGYVNSPQQTRERYTPDGAWYLTGDIGREDAGDFFFASRDDDVILAAGYRIGPFDIESILTSDPAVAEAAVVGRPDEIRGEVVEAFIVVTPDADTGDALRTRLQNLVRSQYGAHAYPRKVHVVDSLPKTPSGKVQRFILRGLTDDEVKERSKR</sequence>
<feature type="domain" description="AMP-binding enzyme C-terminal" evidence="6">
    <location>
        <begin position="450"/>
        <end position="527"/>
    </location>
</feature>
<dbReference type="GO" id="GO:0006633">
    <property type="term" value="P:fatty acid biosynthetic process"/>
    <property type="evidence" value="ECO:0007669"/>
    <property type="project" value="TreeGrafter"/>
</dbReference>
<dbReference type="InterPro" id="IPR000873">
    <property type="entry name" value="AMP-dep_synth/lig_dom"/>
</dbReference>
<evidence type="ECO:0000256" key="1">
    <source>
        <dbReference type="ARBA" id="ARBA00006432"/>
    </source>
</evidence>
<evidence type="ECO:0000259" key="6">
    <source>
        <dbReference type="Pfam" id="PF13193"/>
    </source>
</evidence>
<keyword evidence="8" id="KW-1185">Reference proteome</keyword>
<dbReference type="SUPFAM" id="SSF56801">
    <property type="entry name" value="Acetyl-CoA synthetase-like"/>
    <property type="match status" value="1"/>
</dbReference>
<gene>
    <name evidence="7" type="ORF">L0P92_01790</name>
</gene>
<name>A0A9X1PRR1_STRM4</name>
<dbReference type="InterPro" id="IPR051087">
    <property type="entry name" value="Mitochondrial_ACSM"/>
</dbReference>
<dbReference type="GO" id="GO:0016405">
    <property type="term" value="F:CoA-ligase activity"/>
    <property type="evidence" value="ECO:0007669"/>
    <property type="project" value="UniProtKB-ARBA"/>
</dbReference>
<dbReference type="GO" id="GO:0005524">
    <property type="term" value="F:ATP binding"/>
    <property type="evidence" value="ECO:0007669"/>
    <property type="project" value="UniProtKB-KW"/>
</dbReference>
<dbReference type="Pfam" id="PF00501">
    <property type="entry name" value="AMP-binding"/>
    <property type="match status" value="1"/>
</dbReference>
<dbReference type="InterPro" id="IPR045851">
    <property type="entry name" value="AMP-bd_C_sf"/>
</dbReference>
<dbReference type="GO" id="GO:0015645">
    <property type="term" value="F:fatty acid ligase activity"/>
    <property type="evidence" value="ECO:0007669"/>
    <property type="project" value="TreeGrafter"/>
</dbReference>
<dbReference type="Gene3D" id="3.40.50.12780">
    <property type="entry name" value="N-terminal domain of ligase-like"/>
    <property type="match status" value="1"/>
</dbReference>
<dbReference type="Proteomes" id="UP001139384">
    <property type="component" value="Unassembled WGS sequence"/>
</dbReference>
<proteinExistence type="inferred from homology"/>
<dbReference type="Pfam" id="PF13193">
    <property type="entry name" value="AMP-binding_C"/>
    <property type="match status" value="1"/>
</dbReference>
<keyword evidence="4" id="KW-0067">ATP-binding</keyword>
<evidence type="ECO:0000313" key="7">
    <source>
        <dbReference type="EMBL" id="MCF1592305.1"/>
    </source>
</evidence>
<dbReference type="RefSeq" id="WP_234760596.1">
    <property type="nucleotide sequence ID" value="NZ_JAKEIP010000004.1"/>
</dbReference>
<dbReference type="GO" id="GO:0004321">
    <property type="term" value="F:fatty-acyl-CoA synthase activity"/>
    <property type="evidence" value="ECO:0007669"/>
    <property type="project" value="TreeGrafter"/>
</dbReference>
<dbReference type="AlphaFoldDB" id="A0A9X1PRR1"/>
<keyword evidence="2" id="KW-0436">Ligase</keyword>
<dbReference type="EMBL" id="JAKEIP010000004">
    <property type="protein sequence ID" value="MCF1592305.1"/>
    <property type="molecule type" value="Genomic_DNA"/>
</dbReference>
<evidence type="ECO:0000256" key="3">
    <source>
        <dbReference type="ARBA" id="ARBA00022741"/>
    </source>
</evidence>
<reference evidence="7" key="1">
    <citation type="submission" date="2022-01" db="EMBL/GenBank/DDBJ databases">
        <title>Draft Genome Sequences of Seven Type Strains of the Genus Streptomyces.</title>
        <authorList>
            <person name="Aziz S."/>
            <person name="Coretto E."/>
            <person name="Chronakova A."/>
            <person name="Sproer C."/>
            <person name="Huber K."/>
            <person name="Nouioui I."/>
            <person name="Gross H."/>
        </authorList>
    </citation>
    <scope>NUCLEOTIDE SEQUENCE</scope>
    <source>
        <strain evidence="7">DSM 103493</strain>
    </source>
</reference>
<dbReference type="PANTHER" id="PTHR43605">
    <property type="entry name" value="ACYL-COENZYME A SYNTHETASE"/>
    <property type="match status" value="1"/>
</dbReference>
<evidence type="ECO:0000259" key="5">
    <source>
        <dbReference type="Pfam" id="PF00501"/>
    </source>
</evidence>